<dbReference type="InterPro" id="IPR003615">
    <property type="entry name" value="HNH_nuc"/>
</dbReference>
<name>A0A5J4L1M0_9CHLR</name>
<evidence type="ECO:0008006" key="3">
    <source>
        <dbReference type="Google" id="ProtNLM"/>
    </source>
</evidence>
<dbReference type="CDD" id="cd00085">
    <property type="entry name" value="HNHc"/>
    <property type="match status" value="1"/>
</dbReference>
<reference evidence="1 2" key="1">
    <citation type="submission" date="2019-10" db="EMBL/GenBank/DDBJ databases">
        <title>Dictyobacter vulcani sp. nov., within the class Ktedonobacteria, isolated from soil of volcanic Mt. Zao.</title>
        <authorList>
            <person name="Zheng Y."/>
            <person name="Wang C.M."/>
            <person name="Sakai Y."/>
            <person name="Abe K."/>
            <person name="Yokota A."/>
            <person name="Yabe S."/>
        </authorList>
    </citation>
    <scope>NUCLEOTIDE SEQUENCE [LARGE SCALE GENOMIC DNA]</scope>
    <source>
        <strain evidence="1 2">W12</strain>
    </source>
</reference>
<dbReference type="EMBL" id="BKZW01000003">
    <property type="protein sequence ID" value="GER91396.1"/>
    <property type="molecule type" value="Genomic_DNA"/>
</dbReference>
<dbReference type="Proteomes" id="UP000326912">
    <property type="component" value="Unassembled WGS sequence"/>
</dbReference>
<sequence length="201" mass="22480">MAIRLLLILIVLLLFLVILYSFNLLPIPALQQKSSPYTGNQPFQSYIEPDWGHQTQTSGCQIEGSLQDSACTPGAIFPQITAKDICTPGYASSVRNVSQPLKRKIYASYGIKKRLPGQYEIDHLVSLQLGGSNDISNLWPEPDKPLPGYRQKNQVENYLHDQVCAGKISLREAQSEIAINWLQYYSQIPPDTNSHDSSDES</sequence>
<evidence type="ECO:0000313" key="1">
    <source>
        <dbReference type="EMBL" id="GER91396.1"/>
    </source>
</evidence>
<gene>
    <name evidence="1" type="ORF">KDW_55580</name>
</gene>
<accession>A0A5J4L1M0</accession>
<organism evidence="1 2">
    <name type="scientific">Dictyobacter vulcani</name>
    <dbReference type="NCBI Taxonomy" id="2607529"/>
    <lineage>
        <taxon>Bacteria</taxon>
        <taxon>Bacillati</taxon>
        <taxon>Chloroflexota</taxon>
        <taxon>Ktedonobacteria</taxon>
        <taxon>Ktedonobacterales</taxon>
        <taxon>Dictyobacteraceae</taxon>
        <taxon>Dictyobacter</taxon>
    </lineage>
</organism>
<dbReference type="AlphaFoldDB" id="A0A5J4L1M0"/>
<evidence type="ECO:0000313" key="2">
    <source>
        <dbReference type="Proteomes" id="UP000326912"/>
    </source>
</evidence>
<comment type="caution">
    <text evidence="1">The sequence shown here is derived from an EMBL/GenBank/DDBJ whole genome shotgun (WGS) entry which is preliminary data.</text>
</comment>
<keyword evidence="2" id="KW-1185">Reference proteome</keyword>
<dbReference type="RefSeq" id="WP_151759030.1">
    <property type="nucleotide sequence ID" value="NZ_BKZW01000003.1"/>
</dbReference>
<proteinExistence type="predicted"/>
<protein>
    <recommendedName>
        <fullName evidence="3">HNH endonuclease</fullName>
    </recommendedName>
</protein>